<dbReference type="SUPFAM" id="SSF81383">
    <property type="entry name" value="F-box domain"/>
    <property type="match status" value="1"/>
</dbReference>
<reference evidence="3" key="1">
    <citation type="submission" date="2019-10" db="EMBL/GenBank/DDBJ databases">
        <authorList>
            <person name="Zhang R."/>
            <person name="Pan Y."/>
            <person name="Wang J."/>
            <person name="Ma R."/>
            <person name="Yu S."/>
        </authorList>
    </citation>
    <scope>NUCLEOTIDE SEQUENCE</scope>
    <source>
        <strain evidence="3">LA-IB0</strain>
        <tissue evidence="3">Leaf</tissue>
    </source>
</reference>
<feature type="domain" description="F-box" evidence="2">
    <location>
        <begin position="82"/>
        <end position="122"/>
    </location>
</feature>
<dbReference type="PANTHER" id="PTHR31672">
    <property type="entry name" value="BNACNNG10540D PROTEIN"/>
    <property type="match status" value="1"/>
</dbReference>
<dbReference type="CDD" id="cd22157">
    <property type="entry name" value="F-box_AtFBW1-like"/>
    <property type="match status" value="1"/>
</dbReference>
<evidence type="ECO:0000259" key="2">
    <source>
        <dbReference type="SMART" id="SM00256"/>
    </source>
</evidence>
<organism evidence="3 4">
    <name type="scientific">Buddleja alternifolia</name>
    <dbReference type="NCBI Taxonomy" id="168488"/>
    <lineage>
        <taxon>Eukaryota</taxon>
        <taxon>Viridiplantae</taxon>
        <taxon>Streptophyta</taxon>
        <taxon>Embryophyta</taxon>
        <taxon>Tracheophyta</taxon>
        <taxon>Spermatophyta</taxon>
        <taxon>Magnoliopsida</taxon>
        <taxon>eudicotyledons</taxon>
        <taxon>Gunneridae</taxon>
        <taxon>Pentapetalae</taxon>
        <taxon>asterids</taxon>
        <taxon>lamiids</taxon>
        <taxon>Lamiales</taxon>
        <taxon>Scrophulariaceae</taxon>
        <taxon>Buddlejeae</taxon>
        <taxon>Buddleja</taxon>
    </lineage>
</organism>
<dbReference type="AlphaFoldDB" id="A0AAV6XUQ9"/>
<evidence type="ECO:0000313" key="3">
    <source>
        <dbReference type="EMBL" id="KAG8382990.1"/>
    </source>
</evidence>
<keyword evidence="4" id="KW-1185">Reference proteome</keyword>
<dbReference type="InterPro" id="IPR036047">
    <property type="entry name" value="F-box-like_dom_sf"/>
</dbReference>
<dbReference type="Pfam" id="PF00646">
    <property type="entry name" value="F-box"/>
    <property type="match status" value="1"/>
</dbReference>
<dbReference type="EMBL" id="WHWC01000005">
    <property type="protein sequence ID" value="KAG8382990.1"/>
    <property type="molecule type" value="Genomic_DNA"/>
</dbReference>
<protein>
    <recommendedName>
        <fullName evidence="2">F-box domain-containing protein</fullName>
    </recommendedName>
</protein>
<dbReference type="Gene3D" id="1.20.1280.50">
    <property type="match status" value="1"/>
</dbReference>
<evidence type="ECO:0000256" key="1">
    <source>
        <dbReference type="SAM" id="MobiDB-lite"/>
    </source>
</evidence>
<dbReference type="Pfam" id="PF08268">
    <property type="entry name" value="FBA_3"/>
    <property type="match status" value="1"/>
</dbReference>
<gene>
    <name evidence="3" type="ORF">BUALT_Bualt05G0137300</name>
</gene>
<feature type="compositionally biased region" description="Polar residues" evidence="1">
    <location>
        <begin position="9"/>
        <end position="30"/>
    </location>
</feature>
<dbReference type="SMART" id="SM00256">
    <property type="entry name" value="FBOX"/>
    <property type="match status" value="1"/>
</dbReference>
<proteinExistence type="predicted"/>
<evidence type="ECO:0000313" key="4">
    <source>
        <dbReference type="Proteomes" id="UP000826271"/>
    </source>
</evidence>
<dbReference type="Proteomes" id="UP000826271">
    <property type="component" value="Unassembled WGS sequence"/>
</dbReference>
<comment type="caution">
    <text evidence="3">The sequence shown here is derived from an EMBL/GenBank/DDBJ whole genome shotgun (WGS) entry which is preliminary data.</text>
</comment>
<dbReference type="InterPro" id="IPR013187">
    <property type="entry name" value="F-box-assoc_dom_typ3"/>
</dbReference>
<dbReference type="PANTHER" id="PTHR31672:SF13">
    <property type="entry name" value="F-BOX PROTEIN CPR30-LIKE"/>
    <property type="match status" value="1"/>
</dbReference>
<dbReference type="InterPro" id="IPR050796">
    <property type="entry name" value="SCF_F-box_component"/>
</dbReference>
<sequence>MATIGNYLGPSTSRSELSTTGNHFPTSDFGSKSGRKPLSAAARPKRCNPLMVTPVLMNDLDKTITMKRKRHVNVIFDESPPLPEEIIFFEIFARLPIKSLFQFRCVSKFCRSLTSDRLFIAAQCHRSPPTYLLSYPSSSPLYQHVFHNLNPNNHSQSEIFIEHFRDLRYDSYAKSINGLMCLLRGKQVIIRNLVTNNQFVLPYFHSHFQLGKHYVYFCYCPKKDKYKVLVATSKRNRNLNVVSTRYSIFTLARRGRSMARVGSSRALSIRAIEEYLC</sequence>
<dbReference type="InterPro" id="IPR001810">
    <property type="entry name" value="F-box_dom"/>
</dbReference>
<accession>A0AAV6XUQ9</accession>
<feature type="region of interest" description="Disordered" evidence="1">
    <location>
        <begin position="1"/>
        <end position="42"/>
    </location>
</feature>
<name>A0AAV6XUQ9_9LAMI</name>